<dbReference type="InterPro" id="IPR021719">
    <property type="entry name" value="Prot_inh_I78"/>
</dbReference>
<evidence type="ECO:0000256" key="1">
    <source>
        <dbReference type="SAM" id="SignalP"/>
    </source>
</evidence>
<sequence length="100" mass="10541">MIRLGKGVAGMALAVAVGACVPASDPYPGVADPAPGGVNQCGALDLQYLLGAPARDLETIRFNKPVRVIRPGMAVTMDYNPDRLNFEVDRSERIARVSCG</sequence>
<evidence type="ECO:0008006" key="4">
    <source>
        <dbReference type="Google" id="ProtNLM"/>
    </source>
</evidence>
<keyword evidence="3" id="KW-1185">Reference proteome</keyword>
<reference evidence="2 3" key="1">
    <citation type="submission" date="2020-02" db="EMBL/GenBank/DDBJ databases">
        <title>Rhodobacter translucens sp. nov., a novel bacterium isolated from activated sludge.</title>
        <authorList>
            <person name="Liu J."/>
        </authorList>
    </citation>
    <scope>NUCLEOTIDE SEQUENCE [LARGE SCALE GENOMIC DNA]</scope>
    <source>
        <strain evidence="2 3">HX-7-19</strain>
    </source>
</reference>
<accession>A0A6M1TT77</accession>
<feature type="chain" id="PRO_5026935778" description="Peptidase inhibitor I78" evidence="1">
    <location>
        <begin position="20"/>
        <end position="100"/>
    </location>
</feature>
<keyword evidence="1" id="KW-0732">Signal</keyword>
<feature type="signal peptide" evidence="1">
    <location>
        <begin position="1"/>
        <end position="19"/>
    </location>
</feature>
<dbReference type="AlphaFoldDB" id="A0A6M1TT77"/>
<dbReference type="EMBL" id="JAALFE010000003">
    <property type="protein sequence ID" value="NGQ90186.1"/>
    <property type="molecule type" value="Genomic_DNA"/>
</dbReference>
<organism evidence="2 3">
    <name type="scientific">Paragemmobacter kunshanensis</name>
    <dbReference type="NCBI Taxonomy" id="2583234"/>
    <lineage>
        <taxon>Bacteria</taxon>
        <taxon>Pseudomonadati</taxon>
        <taxon>Pseudomonadota</taxon>
        <taxon>Alphaproteobacteria</taxon>
        <taxon>Rhodobacterales</taxon>
        <taxon>Paracoccaceae</taxon>
        <taxon>Paragemmobacter</taxon>
    </lineage>
</organism>
<comment type="caution">
    <text evidence="2">The sequence shown here is derived from an EMBL/GenBank/DDBJ whole genome shotgun (WGS) entry which is preliminary data.</text>
</comment>
<gene>
    <name evidence="2" type="ORF">G5V65_04705</name>
</gene>
<dbReference type="PROSITE" id="PS51257">
    <property type="entry name" value="PROKAR_LIPOPROTEIN"/>
    <property type="match status" value="1"/>
</dbReference>
<dbReference type="RefSeq" id="WP_165047431.1">
    <property type="nucleotide sequence ID" value="NZ_JAALFE010000003.1"/>
</dbReference>
<evidence type="ECO:0000313" key="2">
    <source>
        <dbReference type="EMBL" id="NGQ90186.1"/>
    </source>
</evidence>
<dbReference type="Pfam" id="PF11720">
    <property type="entry name" value="Inhibitor_I78"/>
    <property type="match status" value="1"/>
</dbReference>
<dbReference type="Proteomes" id="UP000474758">
    <property type="component" value="Unassembled WGS sequence"/>
</dbReference>
<name>A0A6M1TT77_9RHOB</name>
<dbReference type="PANTHER" id="PTHR39600">
    <property type="entry name" value="PEPTIDASE INHIBITOR I78 FAMILY PROTEIN"/>
    <property type="match status" value="1"/>
</dbReference>
<evidence type="ECO:0000313" key="3">
    <source>
        <dbReference type="Proteomes" id="UP000474758"/>
    </source>
</evidence>
<dbReference type="PANTHER" id="PTHR39600:SF1">
    <property type="entry name" value="PEPTIDASE INHIBITOR I78 FAMILY PROTEIN"/>
    <property type="match status" value="1"/>
</dbReference>
<dbReference type="Gene3D" id="3.30.10.10">
    <property type="entry name" value="Trypsin Inhibitor V, subunit A"/>
    <property type="match status" value="1"/>
</dbReference>
<protein>
    <recommendedName>
        <fullName evidence="4">Peptidase inhibitor I78</fullName>
    </recommendedName>
</protein>
<proteinExistence type="predicted"/>